<evidence type="ECO:0000256" key="3">
    <source>
        <dbReference type="ARBA" id="ARBA00023242"/>
    </source>
</evidence>
<feature type="domain" description="Symplekin/Pta1 N-terminal" evidence="5">
    <location>
        <begin position="98"/>
        <end position="309"/>
    </location>
</feature>
<evidence type="ECO:0000256" key="1">
    <source>
        <dbReference type="ARBA" id="ARBA00004123"/>
    </source>
</evidence>
<reference evidence="6 8" key="1">
    <citation type="submission" date="2018-12" db="EMBL/GenBank/DDBJ databases">
        <title>Venturia inaequalis Genome Resource.</title>
        <authorList>
            <person name="Lichtner F.J."/>
        </authorList>
    </citation>
    <scope>NUCLEOTIDE SEQUENCE [LARGE SCALE GENOMIC DNA]</scope>
    <source>
        <strain evidence="6 8">120213</strain>
        <strain evidence="7 9">DMI_063113</strain>
    </source>
</reference>
<gene>
    <name evidence="7" type="ORF">EG327_009558</name>
    <name evidence="6" type="ORF">EG328_010888</name>
</gene>
<dbReference type="OrthoDB" id="331600at2759"/>
<organism evidence="6 8">
    <name type="scientific">Venturia inaequalis</name>
    <name type="common">Apple scab fungus</name>
    <dbReference type="NCBI Taxonomy" id="5025"/>
    <lineage>
        <taxon>Eukaryota</taxon>
        <taxon>Fungi</taxon>
        <taxon>Dikarya</taxon>
        <taxon>Ascomycota</taxon>
        <taxon>Pezizomycotina</taxon>
        <taxon>Dothideomycetes</taxon>
        <taxon>Pleosporomycetidae</taxon>
        <taxon>Venturiales</taxon>
        <taxon>Venturiaceae</taxon>
        <taxon>Venturia</taxon>
    </lineage>
</organism>
<dbReference type="InterPro" id="IPR021850">
    <property type="entry name" value="Symplekin/Pta1"/>
</dbReference>
<dbReference type="Proteomes" id="UP000447873">
    <property type="component" value="Unassembled WGS sequence"/>
</dbReference>
<comment type="caution">
    <text evidence="6">The sequence shown here is derived from an EMBL/GenBank/DDBJ whole genome shotgun (WGS) entry which is preliminary data.</text>
</comment>
<dbReference type="EMBL" id="WNWS01000754">
    <property type="protein sequence ID" value="KAE9963988.1"/>
    <property type="molecule type" value="Genomic_DNA"/>
</dbReference>
<name>A0A8H3U6C4_VENIN</name>
<keyword evidence="2" id="KW-0507">mRNA processing</keyword>
<sequence>MAAQIASLNQARALALADPSMYSKVLPAVLPILSSSNNPNLSPELKSWGADFLAEIFSSPTLSADSKQGMVIQVLPVLREFLELPGGQTATPIDQIGTVKSVIQAAASVFPLVFRYTIRNPNDSQPWQNMAAIKSNILRRMDSELPGVRICCLKFVERIVQTQTPGQIADPRRPDQNETSLALVPTDHPIIPYKNLEAEAHGLLDRALSILEDNQSDALLVTATLNGLGGLVRLRPTIASRIINAIMNFNPFKLANSPMTSANKVMIKSMEKTVVVFLTNVLKRNPQTPLAPRIEQHILRLQQVRKDIMEGSGLKRPAVDEPTDGLDQNKRQRLAADIPQKIAAPPLPPGPVSYAQLFSLTQDPTALNTNVTVIPMPLAARSLVNLLKYHVDNNQLKHAVNTIRERILNLREPAPPPTNEASPLDDEDDDYEPDYQPEDAEQIKNRLEMDAPEETKLRPASEAVGPYKLPQPPQLSLEQNQSLALANLDRMFDTLAQLLASQETQDHARGFQEPVVRGALDKHSYFRLIVRVAIRPVAGVESADDYRSNEQLSTVGDHIRQRLLSFILLDWNKRIANAVTWFNEEWENEQTVWKTYTERLGSVNGSGDVKPPEPPRHYKKWVLRFLEDLSAYLGGGKSDMRILVRFVSEIPHLDADIVNRVATLAQDPERTMIVGAALRYLIQYRPPAKELCLDALQTVWQLERTAEGPNAKLLKLMRPGFVEQALQPKAEPVKEAEV</sequence>
<feature type="compositionally biased region" description="Acidic residues" evidence="4">
    <location>
        <begin position="423"/>
        <end position="436"/>
    </location>
</feature>
<protein>
    <recommendedName>
        <fullName evidence="5">Symplekin/Pta1 N-terminal domain-containing protein</fullName>
    </recommendedName>
</protein>
<dbReference type="InterPro" id="IPR011989">
    <property type="entry name" value="ARM-like"/>
</dbReference>
<evidence type="ECO:0000256" key="4">
    <source>
        <dbReference type="SAM" id="MobiDB-lite"/>
    </source>
</evidence>
<dbReference type="GO" id="GO:0005847">
    <property type="term" value="C:mRNA cleavage and polyadenylation specificity factor complex"/>
    <property type="evidence" value="ECO:0007669"/>
    <property type="project" value="TreeGrafter"/>
</dbReference>
<keyword evidence="9" id="KW-1185">Reference proteome</keyword>
<feature type="compositionally biased region" description="Basic and acidic residues" evidence="4">
    <location>
        <begin position="449"/>
        <end position="459"/>
    </location>
</feature>
<dbReference type="InterPro" id="IPR016024">
    <property type="entry name" value="ARM-type_fold"/>
</dbReference>
<evidence type="ECO:0000313" key="7">
    <source>
        <dbReference type="EMBL" id="KAE9972257.1"/>
    </source>
</evidence>
<keyword evidence="3" id="KW-0539">Nucleus</keyword>
<proteinExistence type="predicted"/>
<evidence type="ECO:0000313" key="9">
    <source>
        <dbReference type="Proteomes" id="UP000490939"/>
    </source>
</evidence>
<evidence type="ECO:0000259" key="5">
    <source>
        <dbReference type="Pfam" id="PF11935"/>
    </source>
</evidence>
<comment type="subcellular location">
    <subcellularLocation>
        <location evidence="1">Nucleus</location>
    </subcellularLocation>
</comment>
<dbReference type="PANTHER" id="PTHR15245:SF20">
    <property type="entry name" value="SYMPLEKIN"/>
    <property type="match status" value="1"/>
</dbReference>
<dbReference type="Gene3D" id="1.25.10.10">
    <property type="entry name" value="Leucine-rich Repeat Variant"/>
    <property type="match status" value="1"/>
</dbReference>
<feature type="region of interest" description="Disordered" evidence="4">
    <location>
        <begin position="449"/>
        <end position="474"/>
    </location>
</feature>
<dbReference type="SUPFAM" id="SSF48371">
    <property type="entry name" value="ARM repeat"/>
    <property type="match status" value="1"/>
</dbReference>
<dbReference type="EMBL" id="WNWR01000640">
    <property type="protein sequence ID" value="KAE9972257.1"/>
    <property type="molecule type" value="Genomic_DNA"/>
</dbReference>
<dbReference type="PANTHER" id="PTHR15245">
    <property type="entry name" value="SYMPLEKIN-RELATED"/>
    <property type="match status" value="1"/>
</dbReference>
<feature type="region of interest" description="Disordered" evidence="4">
    <location>
        <begin position="408"/>
        <end position="436"/>
    </location>
</feature>
<dbReference type="GO" id="GO:0006397">
    <property type="term" value="P:mRNA processing"/>
    <property type="evidence" value="ECO:0007669"/>
    <property type="project" value="UniProtKB-KW"/>
</dbReference>
<evidence type="ECO:0000313" key="6">
    <source>
        <dbReference type="EMBL" id="KAE9963988.1"/>
    </source>
</evidence>
<accession>A0A8H3U6C4</accession>
<dbReference type="Proteomes" id="UP000490939">
    <property type="component" value="Unassembled WGS sequence"/>
</dbReference>
<dbReference type="Pfam" id="PF11935">
    <property type="entry name" value="SYMPK_PTA1_N"/>
    <property type="match status" value="1"/>
</dbReference>
<dbReference type="InterPro" id="IPR032460">
    <property type="entry name" value="Symplekin/Pta1_N"/>
</dbReference>
<evidence type="ECO:0000256" key="2">
    <source>
        <dbReference type="ARBA" id="ARBA00022664"/>
    </source>
</evidence>
<dbReference type="AlphaFoldDB" id="A0A8H3U6C4"/>
<evidence type="ECO:0000313" key="8">
    <source>
        <dbReference type="Proteomes" id="UP000447873"/>
    </source>
</evidence>